<dbReference type="OrthoDB" id="287318at2"/>
<dbReference type="PANTHER" id="PTHR34477:SF5">
    <property type="entry name" value="BSL5627 PROTEIN"/>
    <property type="match status" value="1"/>
</dbReference>
<dbReference type="EMBL" id="QYYD01000009">
    <property type="protein sequence ID" value="RJF75020.1"/>
    <property type="molecule type" value="Genomic_DNA"/>
</dbReference>
<dbReference type="AlphaFoldDB" id="A0A418VFY1"/>
<dbReference type="SUPFAM" id="SSF82771">
    <property type="entry name" value="GIY-YIG endonuclease"/>
    <property type="match status" value="1"/>
</dbReference>
<proteinExistence type="inferred from homology"/>
<dbReference type="PROSITE" id="PS50164">
    <property type="entry name" value="GIY_YIG"/>
    <property type="match status" value="1"/>
</dbReference>
<comment type="caution">
    <text evidence="3">The sequence shown here is derived from an EMBL/GenBank/DDBJ whole genome shotgun (WGS) entry which is preliminary data.</text>
</comment>
<dbReference type="PANTHER" id="PTHR34477">
    <property type="entry name" value="UPF0213 PROTEIN YHBQ"/>
    <property type="match status" value="1"/>
</dbReference>
<dbReference type="Gene3D" id="3.40.1440.10">
    <property type="entry name" value="GIY-YIG endonuclease"/>
    <property type="match status" value="1"/>
</dbReference>
<evidence type="ECO:0000313" key="3">
    <source>
        <dbReference type="EMBL" id="RJF75020.1"/>
    </source>
</evidence>
<evidence type="ECO:0000259" key="2">
    <source>
        <dbReference type="PROSITE" id="PS50164"/>
    </source>
</evidence>
<dbReference type="CDD" id="cd10448">
    <property type="entry name" value="GIY-YIG_unchar_3"/>
    <property type="match status" value="1"/>
</dbReference>
<reference evidence="3 4" key="1">
    <citation type="submission" date="2018-09" db="EMBL/GenBank/DDBJ databases">
        <title>Draft genome sequence of Rhodopseudomonas palustris 2.1.18.</title>
        <authorList>
            <person name="Robertson S.L."/>
            <person name="Meyer T.E."/>
            <person name="Kyndt J.A."/>
        </authorList>
    </citation>
    <scope>NUCLEOTIDE SEQUENCE [LARGE SCALE GENOMIC DNA]</scope>
    <source>
        <strain evidence="3 4">2.1.18</strain>
    </source>
</reference>
<dbReference type="Proteomes" id="UP000285523">
    <property type="component" value="Unassembled WGS sequence"/>
</dbReference>
<dbReference type="RefSeq" id="WP_119856453.1">
    <property type="nucleotide sequence ID" value="NZ_QYYD01000009.1"/>
</dbReference>
<sequence>MAGLVPAIHALRSFGMAGGCVYILTNRPNGVLYVGVTSDLVKRVYEHRAGFVDGFTKRYGLKRLVYFERFDDIRTAIQREHTIKHWPREWKVRKIEADNPDWDDLYPVIAR</sequence>
<name>A0A418VFY1_RHOPL</name>
<gene>
    <name evidence="3" type="ORF">D4Q52_10200</name>
</gene>
<dbReference type="InterPro" id="IPR050190">
    <property type="entry name" value="UPF0213_domain"/>
</dbReference>
<organism evidence="3 4">
    <name type="scientific">Rhodopseudomonas palustris</name>
    <dbReference type="NCBI Taxonomy" id="1076"/>
    <lineage>
        <taxon>Bacteria</taxon>
        <taxon>Pseudomonadati</taxon>
        <taxon>Pseudomonadota</taxon>
        <taxon>Alphaproteobacteria</taxon>
        <taxon>Hyphomicrobiales</taxon>
        <taxon>Nitrobacteraceae</taxon>
        <taxon>Rhodopseudomonas</taxon>
    </lineage>
</organism>
<dbReference type="SMART" id="SM00465">
    <property type="entry name" value="GIYc"/>
    <property type="match status" value="1"/>
</dbReference>
<evidence type="ECO:0000313" key="4">
    <source>
        <dbReference type="Proteomes" id="UP000285523"/>
    </source>
</evidence>
<protein>
    <submittedName>
        <fullName evidence="3">GIY-YIG nuclease family protein</fullName>
    </submittedName>
</protein>
<accession>A0A418VFY1</accession>
<feature type="domain" description="GIY-YIG" evidence="2">
    <location>
        <begin position="17"/>
        <end position="93"/>
    </location>
</feature>
<comment type="similarity">
    <text evidence="1">Belongs to the UPF0213 family.</text>
</comment>
<evidence type="ECO:0000256" key="1">
    <source>
        <dbReference type="ARBA" id="ARBA00007435"/>
    </source>
</evidence>
<dbReference type="InterPro" id="IPR000305">
    <property type="entry name" value="GIY-YIG_endonuc"/>
</dbReference>
<dbReference type="InterPro" id="IPR035901">
    <property type="entry name" value="GIY-YIG_endonuc_sf"/>
</dbReference>
<dbReference type="Pfam" id="PF01541">
    <property type="entry name" value="GIY-YIG"/>
    <property type="match status" value="1"/>
</dbReference>